<evidence type="ECO:0000313" key="2">
    <source>
        <dbReference type="Proteomes" id="UP001597641"/>
    </source>
</evidence>
<dbReference type="SUPFAM" id="SSF47240">
    <property type="entry name" value="Ferritin-like"/>
    <property type="match status" value="1"/>
</dbReference>
<proteinExistence type="predicted"/>
<protein>
    <submittedName>
        <fullName evidence="1">Ferritin-like domain-containing protein</fullName>
    </submittedName>
</protein>
<dbReference type="CDD" id="cd00657">
    <property type="entry name" value="Ferritin_like"/>
    <property type="match status" value="1"/>
</dbReference>
<dbReference type="Proteomes" id="UP001597641">
    <property type="component" value="Unassembled WGS sequence"/>
</dbReference>
<comment type="caution">
    <text evidence="1">The sequence shown here is derived from an EMBL/GenBank/DDBJ whole genome shotgun (WGS) entry which is preliminary data.</text>
</comment>
<organism evidence="1 2">
    <name type="scientific">Pontibacter toksunensis</name>
    <dbReference type="NCBI Taxonomy" id="1332631"/>
    <lineage>
        <taxon>Bacteria</taxon>
        <taxon>Pseudomonadati</taxon>
        <taxon>Bacteroidota</taxon>
        <taxon>Cytophagia</taxon>
        <taxon>Cytophagales</taxon>
        <taxon>Hymenobacteraceae</taxon>
        <taxon>Pontibacter</taxon>
    </lineage>
</organism>
<dbReference type="RefSeq" id="WP_377492376.1">
    <property type="nucleotide sequence ID" value="NZ_JBHUOX010000058.1"/>
</dbReference>
<dbReference type="InterPro" id="IPR009078">
    <property type="entry name" value="Ferritin-like_SF"/>
</dbReference>
<gene>
    <name evidence="1" type="ORF">ACFS7Z_26655</name>
</gene>
<reference evidence="2" key="1">
    <citation type="journal article" date="2019" name="Int. J. Syst. Evol. Microbiol.">
        <title>The Global Catalogue of Microorganisms (GCM) 10K type strain sequencing project: providing services to taxonomists for standard genome sequencing and annotation.</title>
        <authorList>
            <consortium name="The Broad Institute Genomics Platform"/>
            <consortium name="The Broad Institute Genome Sequencing Center for Infectious Disease"/>
            <person name="Wu L."/>
            <person name="Ma J."/>
        </authorList>
    </citation>
    <scope>NUCLEOTIDE SEQUENCE [LARGE SCALE GENOMIC DNA]</scope>
    <source>
        <strain evidence="2">KCTC 23984</strain>
    </source>
</reference>
<dbReference type="EMBL" id="JBHUOX010000058">
    <property type="protein sequence ID" value="MFD3003965.1"/>
    <property type="molecule type" value="Genomic_DNA"/>
</dbReference>
<keyword evidence="2" id="KW-1185">Reference proteome</keyword>
<dbReference type="Pfam" id="PF13668">
    <property type="entry name" value="Ferritin_2"/>
    <property type="match status" value="1"/>
</dbReference>
<evidence type="ECO:0000313" key="1">
    <source>
        <dbReference type="EMBL" id="MFD3003965.1"/>
    </source>
</evidence>
<name>A0ABW6C2H5_9BACT</name>
<sequence length="275" mass="30572">MDFNKLFESFSLDNKSEEEVDIYMSRKEAFKKLGSLTKKVAVASLPVAAFTMMPKMAFARAHDVIAVLKFALALERLEYQFYQMAVDAGVVKNKHENVFMAIRDHERIHVELLEATIQSLGGDLTGVPSKFDYTAGGVFPSPFSNHQLFLALAQAFEDTGVRAYKGQAPNLMENDALLKVALQIHAVEARHASQVRRIRGRKGWITEEDYDGIDGFGGTFMMASSAVYAGEKNTTHVGVEVTQVTTVPVMAVREAWDEPLSMEMVLDIVKPFIVS</sequence>
<accession>A0ABW6C2H5</accession>